<feature type="compositionally biased region" description="Basic and acidic residues" evidence="8">
    <location>
        <begin position="45"/>
        <end position="54"/>
    </location>
</feature>
<dbReference type="GO" id="GO:0005634">
    <property type="term" value="C:nucleus"/>
    <property type="evidence" value="ECO:0007669"/>
    <property type="project" value="UniProtKB-SubCell"/>
</dbReference>
<dbReference type="PANTHER" id="PTHR23389:SF6">
    <property type="entry name" value="REPLICATION FACTOR C SUBUNIT 1"/>
    <property type="match status" value="1"/>
</dbReference>
<evidence type="ECO:0000313" key="10">
    <source>
        <dbReference type="EMBL" id="OMJ82318.1"/>
    </source>
</evidence>
<name>A0A1R2BZZ8_9CILI</name>
<dbReference type="InterPro" id="IPR003959">
    <property type="entry name" value="ATPase_AAA_core"/>
</dbReference>
<dbReference type="GO" id="GO:0003677">
    <property type="term" value="F:DNA binding"/>
    <property type="evidence" value="ECO:0007669"/>
    <property type="project" value="InterPro"/>
</dbReference>
<gene>
    <name evidence="10" type="ORF">SteCoe_17033</name>
</gene>
<evidence type="ECO:0000256" key="5">
    <source>
        <dbReference type="ARBA" id="ARBA00022741"/>
    </source>
</evidence>
<dbReference type="Proteomes" id="UP000187209">
    <property type="component" value="Unassembled WGS sequence"/>
</dbReference>
<dbReference type="SUPFAM" id="SSF48019">
    <property type="entry name" value="post-AAA+ oligomerization domain-like"/>
    <property type="match status" value="1"/>
</dbReference>
<feature type="compositionally biased region" description="Polar residues" evidence="8">
    <location>
        <begin position="64"/>
        <end position="79"/>
    </location>
</feature>
<evidence type="ECO:0000256" key="3">
    <source>
        <dbReference type="ARBA" id="ARBA00020401"/>
    </source>
</evidence>
<keyword evidence="11" id="KW-1185">Reference proteome</keyword>
<dbReference type="Pfam" id="PF00533">
    <property type="entry name" value="BRCT"/>
    <property type="match status" value="1"/>
</dbReference>
<dbReference type="SUPFAM" id="SSF52113">
    <property type="entry name" value="BRCT domain"/>
    <property type="match status" value="1"/>
</dbReference>
<dbReference type="OrthoDB" id="446168at2759"/>
<dbReference type="GO" id="GO:0006281">
    <property type="term" value="P:DNA repair"/>
    <property type="evidence" value="ECO:0007669"/>
    <property type="project" value="InterPro"/>
</dbReference>
<dbReference type="CDD" id="cd18140">
    <property type="entry name" value="HLD_clamp_RFC"/>
    <property type="match status" value="1"/>
</dbReference>
<dbReference type="PANTHER" id="PTHR23389">
    <property type="entry name" value="CHROMOSOME TRANSMISSION FIDELITY FACTOR 18"/>
    <property type="match status" value="1"/>
</dbReference>
<evidence type="ECO:0000256" key="2">
    <source>
        <dbReference type="ARBA" id="ARBA00006116"/>
    </source>
</evidence>
<keyword evidence="5" id="KW-0547">Nucleotide-binding</keyword>
<dbReference type="InterPro" id="IPR036420">
    <property type="entry name" value="BRCT_dom_sf"/>
</dbReference>
<dbReference type="GO" id="GO:0005524">
    <property type="term" value="F:ATP binding"/>
    <property type="evidence" value="ECO:0007669"/>
    <property type="project" value="UniProtKB-KW"/>
</dbReference>
<keyword evidence="4" id="KW-0235">DNA replication</keyword>
<sequence length="797" mass="90501">MNFSEYLASKRSGNSQIKINQIPTASKFINPQAKVPHAKPIINKEQTKAEDKRPPSPCKIFSKTAKSTKNPDTQPQSQPIIVDSDDDEKKNDDDEPQTYLVKPSEIVTNFKKKKEPTKKFYPKVPDNLRDIRQHGHFKPRGGAKVYGTKAVKKQQAIVQGPLTGQTFVITGVLKSYERDEITEILRRYGAKVTGSVSGKTSCLIHGMKLEDGRHYSEGNKYKKAKELNTTIMDETQLEEMVVFLMGGQMKEEVKIEEPEPIFRMPEEPQFDWLWTEKYKPKRLKEIVGNVQAVEKLVKWLEDWESVVYGGLKKDIRPVRHGRFDPQLNVNAITALISGPPGVGKTTVARLVSLGLNYKITELNCSDTRSRKAILEPLLSSSKSSCLTENAAVVRSILIMDEIDGMCAGDRGGMGALVQVIKQTKIPIICICNDRMSPKLKTIGNYSYDIRFAKPNKHQVTARMLEILRKEGISADENAVEQIVEASGCDVRQSLIILEMWARQGQVLTPAAAKTGLRMMVKDPLSMIGHFDAAAKLLSRKDTKGMRHRDKVDLFFIDFDIIPLIIHENYLMAMTNDANQLKRISLAADSISFADTINAFMRNNKEWSLLPQYAQTAAIEPGLRSGNGVAFPKFPEWFGKFSLQRKNERMLREVRNAMAGLISGDIESVLKDYIPTLYRLIITPFKQINIEETIRIMHMYKITPDMLREHLIELQFGTTTCEEEYKHIPAKEKANLVKMYNTMFKSSIEKIKKKKEKEIRDKVDPEFAEPEKEGEESESEESDVEVRPKNRGTKKKKN</sequence>
<dbReference type="Pfam" id="PF00004">
    <property type="entry name" value="AAA"/>
    <property type="match status" value="1"/>
</dbReference>
<dbReference type="SMART" id="SM00382">
    <property type="entry name" value="AAA"/>
    <property type="match status" value="1"/>
</dbReference>
<dbReference type="FunFam" id="3.40.50.300:FF:000395">
    <property type="entry name" value="Replication factor C subunit 1"/>
    <property type="match status" value="1"/>
</dbReference>
<dbReference type="PIRSF" id="PIRSF036578">
    <property type="entry name" value="RFC1"/>
    <property type="match status" value="1"/>
</dbReference>
<dbReference type="GO" id="GO:0016887">
    <property type="term" value="F:ATP hydrolysis activity"/>
    <property type="evidence" value="ECO:0007669"/>
    <property type="project" value="InterPro"/>
</dbReference>
<feature type="compositionally biased region" description="Acidic residues" evidence="8">
    <location>
        <begin position="771"/>
        <end position="782"/>
    </location>
</feature>
<dbReference type="GO" id="GO:0003689">
    <property type="term" value="F:DNA clamp loader activity"/>
    <property type="evidence" value="ECO:0007669"/>
    <property type="project" value="InterPro"/>
</dbReference>
<dbReference type="SUPFAM" id="SSF52540">
    <property type="entry name" value="P-loop containing nucleoside triphosphate hydrolases"/>
    <property type="match status" value="1"/>
</dbReference>
<keyword evidence="6" id="KW-0067">ATP-binding</keyword>
<dbReference type="InterPro" id="IPR012178">
    <property type="entry name" value="RFC1"/>
</dbReference>
<dbReference type="InterPro" id="IPR003593">
    <property type="entry name" value="AAA+_ATPase"/>
</dbReference>
<evidence type="ECO:0000256" key="8">
    <source>
        <dbReference type="SAM" id="MobiDB-lite"/>
    </source>
</evidence>
<feature type="domain" description="BRCT" evidence="9">
    <location>
        <begin position="157"/>
        <end position="231"/>
    </location>
</feature>
<proteinExistence type="inferred from homology"/>
<evidence type="ECO:0000256" key="4">
    <source>
        <dbReference type="ARBA" id="ARBA00022705"/>
    </source>
</evidence>
<protein>
    <recommendedName>
        <fullName evidence="3">Replication factor C subunit 1</fullName>
    </recommendedName>
</protein>
<dbReference type="CDD" id="cd00009">
    <property type="entry name" value="AAA"/>
    <property type="match status" value="1"/>
</dbReference>
<evidence type="ECO:0000256" key="1">
    <source>
        <dbReference type="ARBA" id="ARBA00004123"/>
    </source>
</evidence>
<dbReference type="Pfam" id="PF25361">
    <property type="entry name" value="AAA_lid_RFC1"/>
    <property type="match status" value="1"/>
</dbReference>
<dbReference type="Gene3D" id="1.10.8.60">
    <property type="match status" value="1"/>
</dbReference>
<evidence type="ECO:0000313" key="11">
    <source>
        <dbReference type="Proteomes" id="UP000187209"/>
    </source>
</evidence>
<feature type="region of interest" description="Disordered" evidence="8">
    <location>
        <begin position="753"/>
        <end position="797"/>
    </location>
</feature>
<evidence type="ECO:0000256" key="6">
    <source>
        <dbReference type="ARBA" id="ARBA00022840"/>
    </source>
</evidence>
<dbReference type="GO" id="GO:0006260">
    <property type="term" value="P:DNA replication"/>
    <property type="evidence" value="ECO:0007669"/>
    <property type="project" value="UniProtKB-KW"/>
</dbReference>
<reference evidence="10 11" key="1">
    <citation type="submission" date="2016-11" db="EMBL/GenBank/DDBJ databases">
        <title>The macronuclear genome of Stentor coeruleus: a giant cell with tiny introns.</title>
        <authorList>
            <person name="Slabodnick M."/>
            <person name="Ruby J.G."/>
            <person name="Reiff S.B."/>
            <person name="Swart E.C."/>
            <person name="Gosai S."/>
            <person name="Prabakaran S."/>
            <person name="Witkowska E."/>
            <person name="Larue G.E."/>
            <person name="Fisher S."/>
            <person name="Freeman R.M."/>
            <person name="Gunawardena J."/>
            <person name="Chu W."/>
            <person name="Stover N.A."/>
            <person name="Gregory B.D."/>
            <person name="Nowacki M."/>
            <person name="Derisi J."/>
            <person name="Roy S.W."/>
            <person name="Marshall W.F."/>
            <person name="Sood P."/>
        </authorList>
    </citation>
    <scope>NUCLEOTIDE SEQUENCE [LARGE SCALE GENOMIC DNA]</scope>
    <source>
        <strain evidence="10">WM001</strain>
    </source>
</reference>
<dbReference type="PROSITE" id="PS50172">
    <property type="entry name" value="BRCT"/>
    <property type="match status" value="1"/>
</dbReference>
<dbReference type="InterPro" id="IPR008921">
    <property type="entry name" value="DNA_pol3_clamp-load_cplx_C"/>
</dbReference>
<dbReference type="Gene3D" id="3.40.50.10190">
    <property type="entry name" value="BRCT domain"/>
    <property type="match status" value="1"/>
</dbReference>
<dbReference type="GO" id="GO:0005663">
    <property type="term" value="C:DNA replication factor C complex"/>
    <property type="evidence" value="ECO:0007669"/>
    <property type="project" value="InterPro"/>
</dbReference>
<dbReference type="InterPro" id="IPR001357">
    <property type="entry name" value="BRCT_dom"/>
</dbReference>
<accession>A0A1R2BZZ8</accession>
<dbReference type="InterPro" id="IPR027417">
    <property type="entry name" value="P-loop_NTPase"/>
</dbReference>
<dbReference type="SMART" id="SM00292">
    <property type="entry name" value="BRCT"/>
    <property type="match status" value="1"/>
</dbReference>
<dbReference type="Gene3D" id="3.40.50.300">
    <property type="entry name" value="P-loop containing nucleotide triphosphate hydrolases"/>
    <property type="match status" value="1"/>
</dbReference>
<comment type="similarity">
    <text evidence="2">Belongs to the activator 1 large subunit family.</text>
</comment>
<evidence type="ECO:0000259" key="9">
    <source>
        <dbReference type="PROSITE" id="PS50172"/>
    </source>
</evidence>
<dbReference type="AlphaFoldDB" id="A0A1R2BZZ8"/>
<feature type="region of interest" description="Disordered" evidence="8">
    <location>
        <begin position="28"/>
        <end position="98"/>
    </location>
</feature>
<dbReference type="InterPro" id="IPR013725">
    <property type="entry name" value="DNA_replication_fac_RFC1_C"/>
</dbReference>
<comment type="subcellular location">
    <subcellularLocation>
        <location evidence="1">Nucleus</location>
    </subcellularLocation>
</comment>
<comment type="caution">
    <text evidence="10">The sequence shown here is derived from an EMBL/GenBank/DDBJ whole genome shotgun (WGS) entry which is preliminary data.</text>
</comment>
<dbReference type="InterPro" id="IPR047854">
    <property type="entry name" value="RFC_lid"/>
</dbReference>
<dbReference type="Gene3D" id="1.20.272.10">
    <property type="match status" value="1"/>
</dbReference>
<evidence type="ECO:0000256" key="7">
    <source>
        <dbReference type="ARBA" id="ARBA00023242"/>
    </source>
</evidence>
<keyword evidence="7" id="KW-0539">Nucleus</keyword>
<organism evidence="10 11">
    <name type="scientific">Stentor coeruleus</name>
    <dbReference type="NCBI Taxonomy" id="5963"/>
    <lineage>
        <taxon>Eukaryota</taxon>
        <taxon>Sar</taxon>
        <taxon>Alveolata</taxon>
        <taxon>Ciliophora</taxon>
        <taxon>Postciliodesmatophora</taxon>
        <taxon>Heterotrichea</taxon>
        <taxon>Heterotrichida</taxon>
        <taxon>Stentoridae</taxon>
        <taxon>Stentor</taxon>
    </lineage>
</organism>
<feature type="compositionally biased region" description="Basic residues" evidence="8">
    <location>
        <begin position="788"/>
        <end position="797"/>
    </location>
</feature>
<dbReference type="Pfam" id="PF08519">
    <property type="entry name" value="RFC1"/>
    <property type="match status" value="1"/>
</dbReference>
<dbReference type="EMBL" id="MPUH01000345">
    <property type="protein sequence ID" value="OMJ82318.1"/>
    <property type="molecule type" value="Genomic_DNA"/>
</dbReference>
<feature type="compositionally biased region" description="Basic and acidic residues" evidence="8">
    <location>
        <begin position="755"/>
        <end position="770"/>
    </location>
</feature>